<dbReference type="GO" id="GO:0032259">
    <property type="term" value="P:methylation"/>
    <property type="evidence" value="ECO:0007669"/>
    <property type="project" value="UniProtKB-KW"/>
</dbReference>
<accession>A0ABP8EJ90</accession>
<dbReference type="InterPro" id="IPR040758">
    <property type="entry name" value="PrmC_N"/>
</dbReference>
<dbReference type="SUPFAM" id="SSF53335">
    <property type="entry name" value="S-adenosyl-L-methionine-dependent methyltransferases"/>
    <property type="match status" value="1"/>
</dbReference>
<dbReference type="PROSITE" id="PS00092">
    <property type="entry name" value="N6_MTASE"/>
    <property type="match status" value="1"/>
</dbReference>
<evidence type="ECO:0000259" key="5">
    <source>
        <dbReference type="Pfam" id="PF13847"/>
    </source>
</evidence>
<dbReference type="NCBIfam" id="TIGR03534">
    <property type="entry name" value="RF_mod_PrmC"/>
    <property type="match status" value="1"/>
</dbReference>
<dbReference type="Pfam" id="PF13847">
    <property type="entry name" value="Methyltransf_31"/>
    <property type="match status" value="1"/>
</dbReference>
<feature type="binding site" evidence="4">
    <location>
        <position position="150"/>
    </location>
    <ligand>
        <name>S-adenosyl-L-methionine</name>
        <dbReference type="ChEBI" id="CHEBI:59789"/>
    </ligand>
</feature>
<dbReference type="EC" id="2.1.1.297" evidence="4"/>
<dbReference type="PANTHER" id="PTHR18895:SF74">
    <property type="entry name" value="MTRF1L RELEASE FACTOR GLUTAMINE METHYLTRANSFERASE"/>
    <property type="match status" value="1"/>
</dbReference>
<dbReference type="InterPro" id="IPR050320">
    <property type="entry name" value="N5-glutamine_MTase"/>
</dbReference>
<feature type="binding site" evidence="4">
    <location>
        <begin position="199"/>
        <end position="202"/>
    </location>
    <ligand>
        <name>substrate</name>
    </ligand>
</feature>
<dbReference type="Gene3D" id="1.10.8.10">
    <property type="entry name" value="DNA helicase RuvA subunit, C-terminal domain"/>
    <property type="match status" value="1"/>
</dbReference>
<dbReference type="InterPro" id="IPR019874">
    <property type="entry name" value="RF_methyltr_PrmC"/>
</dbReference>
<dbReference type="InterPro" id="IPR025714">
    <property type="entry name" value="Methyltranfer_dom"/>
</dbReference>
<organism evidence="7 8">
    <name type="scientific">Brevibacterium daeguense</name>
    <dbReference type="NCBI Taxonomy" id="909936"/>
    <lineage>
        <taxon>Bacteria</taxon>
        <taxon>Bacillati</taxon>
        <taxon>Actinomycetota</taxon>
        <taxon>Actinomycetes</taxon>
        <taxon>Micrococcales</taxon>
        <taxon>Brevibacteriaceae</taxon>
        <taxon>Brevibacterium</taxon>
    </lineage>
</organism>
<evidence type="ECO:0000256" key="2">
    <source>
        <dbReference type="ARBA" id="ARBA00022679"/>
    </source>
</evidence>
<keyword evidence="2 4" id="KW-0808">Transferase</keyword>
<evidence type="ECO:0000313" key="7">
    <source>
        <dbReference type="EMBL" id="GAA4284034.1"/>
    </source>
</evidence>
<dbReference type="EMBL" id="BAABAZ010000005">
    <property type="protein sequence ID" value="GAA4284034.1"/>
    <property type="molecule type" value="Genomic_DNA"/>
</dbReference>
<dbReference type="Proteomes" id="UP001501586">
    <property type="component" value="Unassembled WGS sequence"/>
</dbReference>
<evidence type="ECO:0000259" key="6">
    <source>
        <dbReference type="Pfam" id="PF17827"/>
    </source>
</evidence>
<comment type="function">
    <text evidence="4">Methylates the class 1 translation termination release factors RF1/PrfA and RF2/PrfB on the glutamine residue of the universally conserved GGQ motif.</text>
</comment>
<sequence>MSAEETDVLLRAAADRLRAAGVPAPNTDARLLLAHVWDCQLSDVALHALRGTRVPSGVSERFSRLVARRVRREPLQHITGHAPFRYLELAVGPGVFIPRPETELLVGCVLEWLRRTRVPSPRILDLCTGTGALALSLATEVEHSSVVGVERSRAALDYAERNLATLQPSIAAERSTCEFVSADVRDLPDLGVFDIVVSNPPYVPVASQPDIPEVTGYDPADALYGGGEDGMEMPSVVIGQAARLLRHGGFVVIEHAESQGEPVRQVMAASGFGGAVTHADYTGRDRFTSAELEAEDT</sequence>
<dbReference type="InterPro" id="IPR004556">
    <property type="entry name" value="HemK-like"/>
</dbReference>
<reference evidence="8" key="1">
    <citation type="journal article" date="2019" name="Int. J. Syst. Evol. Microbiol.">
        <title>The Global Catalogue of Microorganisms (GCM) 10K type strain sequencing project: providing services to taxonomists for standard genome sequencing and annotation.</title>
        <authorList>
            <consortium name="The Broad Institute Genomics Platform"/>
            <consortium name="The Broad Institute Genome Sequencing Center for Infectious Disease"/>
            <person name="Wu L."/>
            <person name="Ma J."/>
        </authorList>
    </citation>
    <scope>NUCLEOTIDE SEQUENCE [LARGE SCALE GENOMIC DNA]</scope>
    <source>
        <strain evidence="8">JCM 17458</strain>
    </source>
</reference>
<protein>
    <recommendedName>
        <fullName evidence="4">Release factor glutamine methyltransferase</fullName>
        <shortName evidence="4">RF MTase</shortName>
        <ecNumber evidence="4">2.1.1.297</ecNumber>
    </recommendedName>
    <alternativeName>
        <fullName evidence="4">N5-glutamine methyltransferase PrmC</fullName>
    </alternativeName>
    <alternativeName>
        <fullName evidence="4">Protein-(glutamine-N5) MTase PrmC</fullName>
    </alternativeName>
    <alternativeName>
        <fullName evidence="4">Protein-glutamine N-methyltransferase PrmC</fullName>
    </alternativeName>
</protein>
<keyword evidence="1 4" id="KW-0489">Methyltransferase</keyword>
<evidence type="ECO:0000256" key="1">
    <source>
        <dbReference type="ARBA" id="ARBA00022603"/>
    </source>
</evidence>
<dbReference type="Pfam" id="PF17827">
    <property type="entry name" value="PrmC_N"/>
    <property type="match status" value="1"/>
</dbReference>
<dbReference type="PANTHER" id="PTHR18895">
    <property type="entry name" value="HEMK METHYLTRANSFERASE"/>
    <property type="match status" value="1"/>
</dbReference>
<dbReference type="InterPro" id="IPR029063">
    <property type="entry name" value="SAM-dependent_MTases_sf"/>
</dbReference>
<evidence type="ECO:0000256" key="4">
    <source>
        <dbReference type="HAMAP-Rule" id="MF_02126"/>
    </source>
</evidence>
<evidence type="ECO:0000256" key="3">
    <source>
        <dbReference type="ARBA" id="ARBA00022691"/>
    </source>
</evidence>
<dbReference type="GO" id="GO:0008168">
    <property type="term" value="F:methyltransferase activity"/>
    <property type="evidence" value="ECO:0007669"/>
    <property type="project" value="UniProtKB-KW"/>
</dbReference>
<dbReference type="CDD" id="cd02440">
    <property type="entry name" value="AdoMet_MTases"/>
    <property type="match status" value="1"/>
</dbReference>
<feature type="domain" description="Methyltransferase" evidence="5">
    <location>
        <begin position="122"/>
        <end position="267"/>
    </location>
</feature>
<dbReference type="NCBIfam" id="TIGR00536">
    <property type="entry name" value="hemK_fam"/>
    <property type="match status" value="1"/>
</dbReference>
<keyword evidence="8" id="KW-1185">Reference proteome</keyword>
<gene>
    <name evidence="4 7" type="primary">prmC</name>
    <name evidence="7" type="ORF">GCM10022261_15650</name>
</gene>
<evidence type="ECO:0000313" key="8">
    <source>
        <dbReference type="Proteomes" id="UP001501586"/>
    </source>
</evidence>
<comment type="similarity">
    <text evidence="4">Belongs to the protein N5-glutamine methyltransferase family. PrmC subfamily.</text>
</comment>
<dbReference type="HAMAP" id="MF_02126">
    <property type="entry name" value="RF_methyltr_PrmC"/>
    <property type="match status" value="1"/>
</dbReference>
<proteinExistence type="inferred from homology"/>
<dbReference type="Gene3D" id="3.40.50.150">
    <property type="entry name" value="Vaccinia Virus protein VP39"/>
    <property type="match status" value="1"/>
</dbReference>
<comment type="caution">
    <text evidence="7">The sequence shown here is derived from an EMBL/GenBank/DDBJ whole genome shotgun (WGS) entry which is preliminary data.</text>
</comment>
<comment type="catalytic activity">
    <reaction evidence="4">
        <text>L-glutaminyl-[peptide chain release factor] + S-adenosyl-L-methionine = N(5)-methyl-L-glutaminyl-[peptide chain release factor] + S-adenosyl-L-homocysteine + H(+)</text>
        <dbReference type="Rhea" id="RHEA:42896"/>
        <dbReference type="Rhea" id="RHEA-COMP:10271"/>
        <dbReference type="Rhea" id="RHEA-COMP:10272"/>
        <dbReference type="ChEBI" id="CHEBI:15378"/>
        <dbReference type="ChEBI" id="CHEBI:30011"/>
        <dbReference type="ChEBI" id="CHEBI:57856"/>
        <dbReference type="ChEBI" id="CHEBI:59789"/>
        <dbReference type="ChEBI" id="CHEBI:61891"/>
        <dbReference type="EC" id="2.1.1.297"/>
    </reaction>
</comment>
<dbReference type="InterPro" id="IPR002052">
    <property type="entry name" value="DNA_methylase_N6_adenine_CS"/>
</dbReference>
<feature type="domain" description="Release factor glutamine methyltransferase N-terminal" evidence="6">
    <location>
        <begin position="9"/>
        <end position="80"/>
    </location>
</feature>
<name>A0ABP8EJ90_9MICO</name>
<keyword evidence="3 4" id="KW-0949">S-adenosyl-L-methionine</keyword>
<feature type="binding site" evidence="4">
    <location>
        <position position="199"/>
    </location>
    <ligand>
        <name>S-adenosyl-L-methionine</name>
        <dbReference type="ChEBI" id="CHEBI:59789"/>
    </ligand>
</feature>
<dbReference type="RefSeq" id="WP_236864157.1">
    <property type="nucleotide sequence ID" value="NZ_BAABAZ010000005.1"/>
</dbReference>
<comment type="caution">
    <text evidence="4">Lacks conserved residue(s) required for the propagation of feature annotation.</text>
</comment>